<evidence type="ECO:0000313" key="2">
    <source>
        <dbReference type="Proteomes" id="UP000253226"/>
    </source>
</evidence>
<dbReference type="Proteomes" id="UP000253226">
    <property type="component" value="Unassembled WGS sequence"/>
</dbReference>
<dbReference type="Gene3D" id="1.10.730.10">
    <property type="entry name" value="Isoleucyl-tRNA Synthetase, Domain 1"/>
    <property type="match status" value="1"/>
</dbReference>
<sequence>MTDYTLYISPEYNPHSLARDWGFFVREKNPKIQAILTPHGNLGALRQVLFEHAKACVATSRNQKNPATIRLGNKPAKVSTDTVSDDPEQLYREVGLDTLSLALLADVPIHRPLHLTHNNLVGHWRWLRQVWRLCSTVPLLTAEPMASEVQFDVIEEVWQGRNNTAIALLRSSFQQLISSTGAPQPNDYQTFLANLTVFCPFIGTELLWRQGMVTASKDKGMIE</sequence>
<protein>
    <submittedName>
        <fullName evidence="1">Uncharacterized protein</fullName>
    </submittedName>
</protein>
<dbReference type="RefSeq" id="WP_114100364.1">
    <property type="nucleotide sequence ID" value="NZ_JPWF01000001.1"/>
</dbReference>
<accession>A0A367WG72</accession>
<evidence type="ECO:0000313" key="1">
    <source>
        <dbReference type="EMBL" id="RCK39571.1"/>
    </source>
</evidence>
<name>A0A367WG72_9PROT</name>
<reference evidence="1 2" key="1">
    <citation type="submission" date="2014-07" db="EMBL/GenBank/DDBJ databases">
        <title>Draft genome sequence of Thalassospira profundimaris 35.</title>
        <authorList>
            <person name="Lai Q."/>
            <person name="Shao Z."/>
        </authorList>
    </citation>
    <scope>NUCLEOTIDE SEQUENCE [LARGE SCALE GENOMIC DNA]</scope>
    <source>
        <strain evidence="1 2">35</strain>
    </source>
</reference>
<dbReference type="OrthoDB" id="7356981at2"/>
<proteinExistence type="predicted"/>
<comment type="caution">
    <text evidence="1">The sequence shown here is derived from an EMBL/GenBank/DDBJ whole genome shotgun (WGS) entry which is preliminary data.</text>
</comment>
<dbReference type="AlphaFoldDB" id="A0A367WG72"/>
<gene>
    <name evidence="1" type="ORF">TH19_00490</name>
</gene>
<dbReference type="EMBL" id="JPWF01000001">
    <property type="protein sequence ID" value="RCK39571.1"/>
    <property type="molecule type" value="Genomic_DNA"/>
</dbReference>
<organism evidence="1 2">
    <name type="scientific">Thalassospira profundimaris</name>
    <dbReference type="NCBI Taxonomy" id="502049"/>
    <lineage>
        <taxon>Bacteria</taxon>
        <taxon>Pseudomonadati</taxon>
        <taxon>Pseudomonadota</taxon>
        <taxon>Alphaproteobacteria</taxon>
        <taxon>Rhodospirillales</taxon>
        <taxon>Thalassospiraceae</taxon>
        <taxon>Thalassospira</taxon>
    </lineage>
</organism>